<evidence type="ECO:0000256" key="1">
    <source>
        <dbReference type="SAM" id="MobiDB-lite"/>
    </source>
</evidence>
<feature type="compositionally biased region" description="Basic and acidic residues" evidence="1">
    <location>
        <begin position="509"/>
        <end position="530"/>
    </location>
</feature>
<dbReference type="PANTHER" id="PTHR21529">
    <property type="entry name" value="MAMMARY TURMOR VIRUS RECEPTOR HOMOLOG 1, 2 MTVR1, 2"/>
    <property type="match status" value="1"/>
</dbReference>
<feature type="region of interest" description="Disordered" evidence="1">
    <location>
        <begin position="509"/>
        <end position="561"/>
    </location>
</feature>
<proteinExistence type="predicted"/>
<name>A0ABU6QG10_9FABA</name>
<gene>
    <name evidence="2" type="ORF">PIB30_047029</name>
</gene>
<dbReference type="PANTHER" id="PTHR21529:SF4">
    <property type="entry name" value="TPR AND ANKYRIN REPEAT-CONTAINING PROTEIN 1"/>
    <property type="match status" value="1"/>
</dbReference>
<feature type="compositionally biased region" description="Low complexity" evidence="1">
    <location>
        <begin position="532"/>
        <end position="542"/>
    </location>
</feature>
<organism evidence="2 3">
    <name type="scientific">Stylosanthes scabra</name>
    <dbReference type="NCBI Taxonomy" id="79078"/>
    <lineage>
        <taxon>Eukaryota</taxon>
        <taxon>Viridiplantae</taxon>
        <taxon>Streptophyta</taxon>
        <taxon>Embryophyta</taxon>
        <taxon>Tracheophyta</taxon>
        <taxon>Spermatophyta</taxon>
        <taxon>Magnoliopsida</taxon>
        <taxon>eudicotyledons</taxon>
        <taxon>Gunneridae</taxon>
        <taxon>Pentapetalae</taxon>
        <taxon>rosids</taxon>
        <taxon>fabids</taxon>
        <taxon>Fabales</taxon>
        <taxon>Fabaceae</taxon>
        <taxon>Papilionoideae</taxon>
        <taxon>50 kb inversion clade</taxon>
        <taxon>dalbergioids sensu lato</taxon>
        <taxon>Dalbergieae</taxon>
        <taxon>Pterocarpus clade</taxon>
        <taxon>Stylosanthes</taxon>
    </lineage>
</organism>
<dbReference type="EMBL" id="JASCZI010000298">
    <property type="protein sequence ID" value="MED6110881.1"/>
    <property type="molecule type" value="Genomic_DNA"/>
</dbReference>
<feature type="compositionally biased region" description="Basic residues" evidence="1">
    <location>
        <begin position="544"/>
        <end position="561"/>
    </location>
</feature>
<reference evidence="2 3" key="1">
    <citation type="journal article" date="2023" name="Plants (Basel)">
        <title>Bridging the Gap: Combining Genomics and Transcriptomics Approaches to Understand Stylosanthes scabra, an Orphan Legume from the Brazilian Caatinga.</title>
        <authorList>
            <person name="Ferreira-Neto J.R.C."/>
            <person name="da Silva M.D."/>
            <person name="Binneck E."/>
            <person name="de Melo N.F."/>
            <person name="da Silva R.H."/>
            <person name="de Melo A.L.T.M."/>
            <person name="Pandolfi V."/>
            <person name="Bustamante F.O."/>
            <person name="Brasileiro-Vidal A.C."/>
            <person name="Benko-Iseppon A.M."/>
        </authorList>
    </citation>
    <scope>NUCLEOTIDE SEQUENCE [LARGE SCALE GENOMIC DNA]</scope>
    <source>
        <tissue evidence="2">Leaves</tissue>
    </source>
</reference>
<comment type="caution">
    <text evidence="2">The sequence shown here is derived from an EMBL/GenBank/DDBJ whole genome shotgun (WGS) entry which is preliminary data.</text>
</comment>
<dbReference type="Proteomes" id="UP001341840">
    <property type="component" value="Unassembled WGS sequence"/>
</dbReference>
<evidence type="ECO:0000313" key="2">
    <source>
        <dbReference type="EMBL" id="MED6110881.1"/>
    </source>
</evidence>
<dbReference type="InterPro" id="IPR039904">
    <property type="entry name" value="TRANK1"/>
</dbReference>
<evidence type="ECO:0000313" key="3">
    <source>
        <dbReference type="Proteomes" id="UP001341840"/>
    </source>
</evidence>
<keyword evidence="3" id="KW-1185">Reference proteome</keyword>
<accession>A0ABU6QG10</accession>
<protein>
    <submittedName>
        <fullName evidence="2">Uncharacterized protein</fullName>
    </submittedName>
</protein>
<sequence length="561" mass="63510">MKTLENFLRYPIDDFPHYIALLDGKSLTKDMVSLKETGTYQDLVEKVVFENMKKNRLTYGQIGRVVVMILGTPKFNSELFVEIVSRCEGNLPWQEFIKSLYLNSTKETSKYNEASEELHHMCKFYEAMQYTYHVDWENEVDYISPSCFIYLIEHLFLLASRWKGFVVATKSCFVEWLIYQEGSSLKDLSSKNGVPQIVEDVNHFLYRVIRVLLSEPITVKKWIRKSNMNVDHYYPLFVLRLVILLCLLHLSSGRYLDLLHNLLRKNSSTSAQCAQLPREFIDVLSKGRNSLGFKVYAEAFKVIDNPLVIVNLRKNAVKFVSPDATIIDLKTCQKQEIMLKVLLPKQVDCVGKETAAVITEASASKSNVFPSTKSMNVLGFWDMLEKLQLAVNESCLAKVLHYSIMIREHFLDPCIELLISSICGGLPKNPVNLENKNEMGEVLSLLDELKQLSSTLIATDLKNQLPVIGQLSKKILSRQPKVSHIMDQLLPNGVIDYGVSSEASTAALDNHDHGQNAPEESKEKMSKNSRDNNNSGPGNTKGNGKGKKNNSKKKKGGKKGK</sequence>